<dbReference type="EMBL" id="JAGMUU010000021">
    <property type="protein sequence ID" value="KAH7129533.1"/>
    <property type="molecule type" value="Genomic_DNA"/>
</dbReference>
<dbReference type="OrthoDB" id="5133123at2759"/>
<protein>
    <submittedName>
        <fullName evidence="1">Uncharacterized protein</fullName>
    </submittedName>
</protein>
<reference evidence="1" key="1">
    <citation type="journal article" date="2021" name="Nat. Commun.">
        <title>Genetic determinants of endophytism in the Arabidopsis root mycobiome.</title>
        <authorList>
            <person name="Mesny F."/>
            <person name="Miyauchi S."/>
            <person name="Thiergart T."/>
            <person name="Pickel B."/>
            <person name="Atanasova L."/>
            <person name="Karlsson M."/>
            <person name="Huettel B."/>
            <person name="Barry K.W."/>
            <person name="Haridas S."/>
            <person name="Chen C."/>
            <person name="Bauer D."/>
            <person name="Andreopoulos W."/>
            <person name="Pangilinan J."/>
            <person name="LaButti K."/>
            <person name="Riley R."/>
            <person name="Lipzen A."/>
            <person name="Clum A."/>
            <person name="Drula E."/>
            <person name="Henrissat B."/>
            <person name="Kohler A."/>
            <person name="Grigoriev I.V."/>
            <person name="Martin F.M."/>
            <person name="Hacquard S."/>
        </authorList>
    </citation>
    <scope>NUCLEOTIDE SEQUENCE</scope>
    <source>
        <strain evidence="1">MPI-CAGE-AT-0021</strain>
    </source>
</reference>
<keyword evidence="2" id="KW-1185">Reference proteome</keyword>
<evidence type="ECO:0000313" key="1">
    <source>
        <dbReference type="EMBL" id="KAH7129533.1"/>
    </source>
</evidence>
<accession>A0A9P9E270</accession>
<evidence type="ECO:0000313" key="2">
    <source>
        <dbReference type="Proteomes" id="UP000717696"/>
    </source>
</evidence>
<comment type="caution">
    <text evidence="1">The sequence shown here is derived from an EMBL/GenBank/DDBJ whole genome shotgun (WGS) entry which is preliminary data.</text>
</comment>
<sequence>MVINNCMAHTLGELSAYLYSTGRIIARGLDCVAEIGFGGVIDSNDSISVADSKISSGPLQFGVFRPFSSMTSPPESSSYINISRTVIEETLGLNSVFSVSNVHAIIHLDKVTINAESGLIVNPTVANTGTEGENGGIAEVNMTDMDVTCDYACSEISSLEPNLANTKPKGTINADNTGGQYFKPIKMQLPTIPTAILVAAQLLSGVQANFEEHKATQINFYKDDICTKYAGEMAFWHYNDPQYREPFSGYMYRFRGGIEGRCHDFRQPQGTKSINTANCWSVDGARWNGFCSCIVWDGWGCTGNQKETVDHCVSSRSDAGWQWKSSKCWILMDPPGTPN</sequence>
<name>A0A9P9E270_9HYPO</name>
<dbReference type="AlphaFoldDB" id="A0A9P9E270"/>
<dbReference type="Proteomes" id="UP000717696">
    <property type="component" value="Unassembled WGS sequence"/>
</dbReference>
<proteinExistence type="predicted"/>
<gene>
    <name evidence="1" type="ORF">B0J13DRAFT_679220</name>
</gene>
<organism evidence="1 2">
    <name type="scientific">Dactylonectria estremocensis</name>
    <dbReference type="NCBI Taxonomy" id="1079267"/>
    <lineage>
        <taxon>Eukaryota</taxon>
        <taxon>Fungi</taxon>
        <taxon>Dikarya</taxon>
        <taxon>Ascomycota</taxon>
        <taxon>Pezizomycotina</taxon>
        <taxon>Sordariomycetes</taxon>
        <taxon>Hypocreomycetidae</taxon>
        <taxon>Hypocreales</taxon>
        <taxon>Nectriaceae</taxon>
        <taxon>Dactylonectria</taxon>
    </lineage>
</organism>